<evidence type="ECO:0000256" key="2">
    <source>
        <dbReference type="ARBA" id="ARBA00023125"/>
    </source>
</evidence>
<dbReference type="STRING" id="151894.SAMN04488524_1921"/>
<dbReference type="OrthoDB" id="9815006at2"/>
<dbReference type="SMART" id="SM00857">
    <property type="entry name" value="Resolvase"/>
    <property type="match status" value="1"/>
</dbReference>
<organism evidence="8 9">
    <name type="scientific">Pedobacter africanus</name>
    <dbReference type="NCBI Taxonomy" id="151894"/>
    <lineage>
        <taxon>Bacteria</taxon>
        <taxon>Pseudomonadati</taxon>
        <taxon>Bacteroidota</taxon>
        <taxon>Sphingobacteriia</taxon>
        <taxon>Sphingobacteriales</taxon>
        <taxon>Sphingobacteriaceae</taxon>
        <taxon>Pedobacter</taxon>
    </lineage>
</organism>
<gene>
    <name evidence="8" type="ORF">SAMN04488524_1921</name>
</gene>
<dbReference type="InterPro" id="IPR011109">
    <property type="entry name" value="DNA_bind_recombinase_dom"/>
</dbReference>
<feature type="domain" description="Recombinase" evidence="7">
    <location>
        <begin position="159"/>
        <end position="269"/>
    </location>
</feature>
<evidence type="ECO:0000313" key="9">
    <source>
        <dbReference type="Proteomes" id="UP000192756"/>
    </source>
</evidence>
<dbReference type="PROSITE" id="PS51737">
    <property type="entry name" value="RECOMBINASE_DNA_BIND"/>
    <property type="match status" value="1"/>
</dbReference>
<dbReference type="PROSITE" id="PS51736">
    <property type="entry name" value="RECOMBINASES_3"/>
    <property type="match status" value="1"/>
</dbReference>
<keyword evidence="2" id="KW-0238">DNA-binding</keyword>
<dbReference type="AlphaFoldDB" id="A0A1W2B4R5"/>
<keyword evidence="3" id="KW-0233">DNA recombination</keyword>
<dbReference type="GO" id="GO:0003677">
    <property type="term" value="F:DNA binding"/>
    <property type="evidence" value="ECO:0007669"/>
    <property type="project" value="UniProtKB-KW"/>
</dbReference>
<dbReference type="InterPro" id="IPR050639">
    <property type="entry name" value="SSR_resolvase"/>
</dbReference>
<evidence type="ECO:0000259" key="6">
    <source>
        <dbReference type="PROSITE" id="PS51736"/>
    </source>
</evidence>
<dbReference type="EMBL" id="FWXT01000001">
    <property type="protein sequence ID" value="SMC67993.1"/>
    <property type="molecule type" value="Genomic_DNA"/>
</dbReference>
<dbReference type="Gene3D" id="3.40.50.1390">
    <property type="entry name" value="Resolvase, N-terminal catalytic domain"/>
    <property type="match status" value="1"/>
</dbReference>
<evidence type="ECO:0000256" key="1">
    <source>
        <dbReference type="ARBA" id="ARBA00022908"/>
    </source>
</evidence>
<feature type="domain" description="Resolvase/invertase-type recombinase catalytic" evidence="6">
    <location>
        <begin position="3"/>
        <end position="152"/>
    </location>
</feature>
<proteinExistence type="predicted"/>
<dbReference type="SUPFAM" id="SSF53041">
    <property type="entry name" value="Resolvase-like"/>
    <property type="match status" value="1"/>
</dbReference>
<dbReference type="Pfam" id="PF07508">
    <property type="entry name" value="Recombinase"/>
    <property type="match status" value="1"/>
</dbReference>
<dbReference type="InterPro" id="IPR036162">
    <property type="entry name" value="Resolvase-like_N_sf"/>
</dbReference>
<dbReference type="CDD" id="cd00338">
    <property type="entry name" value="Ser_Recombinase"/>
    <property type="match status" value="1"/>
</dbReference>
<dbReference type="GO" id="GO:0015074">
    <property type="term" value="P:DNA integration"/>
    <property type="evidence" value="ECO:0007669"/>
    <property type="project" value="UniProtKB-KW"/>
</dbReference>
<dbReference type="Pfam" id="PF00239">
    <property type="entry name" value="Resolvase"/>
    <property type="match status" value="1"/>
</dbReference>
<dbReference type="PANTHER" id="PTHR30461">
    <property type="entry name" value="DNA-INVERTASE FROM LAMBDOID PROPHAGE"/>
    <property type="match status" value="1"/>
</dbReference>
<protein>
    <submittedName>
        <fullName evidence="8">Site-specific DNA recombinase</fullName>
    </submittedName>
</protein>
<dbReference type="PROSITE" id="PS00397">
    <property type="entry name" value="RECOMBINASES_1"/>
    <property type="match status" value="1"/>
</dbReference>
<dbReference type="RefSeq" id="WP_084238096.1">
    <property type="nucleotide sequence ID" value="NZ_FWXT01000001.1"/>
</dbReference>
<dbReference type="PANTHER" id="PTHR30461:SF2">
    <property type="entry name" value="SERINE RECOMBINASE PINE-RELATED"/>
    <property type="match status" value="1"/>
</dbReference>
<keyword evidence="1" id="KW-0229">DNA integration</keyword>
<evidence type="ECO:0000313" key="8">
    <source>
        <dbReference type="EMBL" id="SMC67993.1"/>
    </source>
</evidence>
<reference evidence="9" key="1">
    <citation type="submission" date="2017-04" db="EMBL/GenBank/DDBJ databases">
        <authorList>
            <person name="Varghese N."/>
            <person name="Submissions S."/>
        </authorList>
    </citation>
    <scope>NUCLEOTIDE SEQUENCE [LARGE SCALE GENOMIC DNA]</scope>
    <source>
        <strain evidence="9">DSM 12126</strain>
    </source>
</reference>
<name>A0A1W2B4R5_9SPHI</name>
<feature type="active site" description="O-(5'-phospho-DNA)-serine intermediate" evidence="4 5">
    <location>
        <position position="11"/>
    </location>
</feature>
<dbReference type="Gene3D" id="3.90.1750.20">
    <property type="entry name" value="Putative Large Serine Recombinase, Chain B, Domain 2"/>
    <property type="match status" value="1"/>
</dbReference>
<evidence type="ECO:0000259" key="7">
    <source>
        <dbReference type="PROSITE" id="PS51737"/>
    </source>
</evidence>
<evidence type="ECO:0000256" key="5">
    <source>
        <dbReference type="PROSITE-ProRule" id="PRU10137"/>
    </source>
</evidence>
<dbReference type="InterPro" id="IPR006119">
    <property type="entry name" value="Resolv_N"/>
</dbReference>
<dbReference type="Proteomes" id="UP000192756">
    <property type="component" value="Unassembled WGS sequence"/>
</dbReference>
<evidence type="ECO:0000256" key="3">
    <source>
        <dbReference type="ARBA" id="ARBA00023172"/>
    </source>
</evidence>
<dbReference type="InterPro" id="IPR038109">
    <property type="entry name" value="DNA_bind_recomb_sf"/>
</dbReference>
<evidence type="ECO:0000256" key="4">
    <source>
        <dbReference type="PIRSR" id="PIRSR606118-50"/>
    </source>
</evidence>
<accession>A0A1W2B4R5</accession>
<keyword evidence="9" id="KW-1185">Reference proteome</keyword>
<dbReference type="InterPro" id="IPR006118">
    <property type="entry name" value="Recombinase_CS"/>
</dbReference>
<dbReference type="GO" id="GO:0000150">
    <property type="term" value="F:DNA strand exchange activity"/>
    <property type="evidence" value="ECO:0007669"/>
    <property type="project" value="InterPro"/>
</dbReference>
<sequence>MQAAYLYIRVSTDEQALKGYSQRTQLDRLTRFCLARNISVWDIVFEDHSAKSFNRPAWCSMMTRIRRNKRSRPGLLLFTKWDRFSRNTGDAYYMISQLRNLGIQPQAIDQELDLSIPENKIILGVYLATSEAENDRRSLNVRQGIHKAKQEGRWTAHVPLGYKSLIAPDRKREIIPKEPEATFIRRAFNLVAENHDNINSIYTGITLNGLKCSRSNFRRLLRNPFYYGRIVVPAFENESSTLVQGLHTPLITESLFFRVQEVIQKARMNQPIHHLRANDPLFLRGFLLCPLCSKMLTGSASRGKKGKRYHYYHCSYPCGFRTRADGINQLFIQEFEKLRLGQKYLDVYEDVLKHIGKDSYNIVAVTEKSISIAIDKLIDRLVKAKELLLIGEIEDEDYILIKKDCESKIHMLGADLQRAEIISKKNSDSLKKEKLKLSRFGRTFSLMECFDKRKLMNIMLYPVILPKIEFELGTMINADVGILFELDCLTQKAPEKTMYYEESMDPAFYTQTIIKLEDIIHGGKLKLGDATASRILYFLSVFAKVVSKTTV</sequence>